<sequence>MFFKIKIKLNLVAGNSFSKNANIYFDYNFSITTNTATMTIAALKNKILNSIVILDCIQIL</sequence>
<organism evidence="2 3">
    <name type="scientific">Flavobacterium columnare</name>
    <dbReference type="NCBI Taxonomy" id="996"/>
    <lineage>
        <taxon>Bacteria</taxon>
        <taxon>Pseudomonadati</taxon>
        <taxon>Bacteroidota</taxon>
        <taxon>Flavobacteriia</taxon>
        <taxon>Flavobacteriales</taxon>
        <taxon>Flavobacteriaceae</taxon>
        <taxon>Flavobacterium</taxon>
    </lineage>
</organism>
<proteinExistence type="predicted"/>
<feature type="domain" description="DUF7619" evidence="1">
    <location>
        <begin position="2"/>
        <end position="38"/>
    </location>
</feature>
<accession>A0A246G8R5</accession>
<dbReference type="EMBL" id="MTCY01000041">
    <property type="protein sequence ID" value="OWP75425.1"/>
    <property type="molecule type" value="Genomic_DNA"/>
</dbReference>
<gene>
    <name evidence="2" type="ORF">BWK62_12110</name>
</gene>
<comment type="caution">
    <text evidence="2">The sequence shown here is derived from an EMBL/GenBank/DDBJ whole genome shotgun (WGS) entry which is preliminary data.</text>
</comment>
<protein>
    <recommendedName>
        <fullName evidence="1">DUF7619 domain-containing protein</fullName>
    </recommendedName>
</protein>
<evidence type="ECO:0000313" key="3">
    <source>
        <dbReference type="Proteomes" id="UP000198034"/>
    </source>
</evidence>
<evidence type="ECO:0000259" key="1">
    <source>
        <dbReference type="Pfam" id="PF24595"/>
    </source>
</evidence>
<dbReference type="InterPro" id="IPR055353">
    <property type="entry name" value="DUF7619"/>
</dbReference>
<reference evidence="2 3" key="1">
    <citation type="journal article" date="2017" name="Infect. Genet. Evol.">
        <title>Comparative genome analysis of fish pathogen Flavobacterium columnare reveals extensive sequence diversity within the species.</title>
        <authorList>
            <person name="Kayansamruaj P."/>
            <person name="Dong H.T."/>
            <person name="Hirono I."/>
            <person name="Kondo H."/>
            <person name="Senapin S."/>
            <person name="Rodkhum C."/>
        </authorList>
    </citation>
    <scope>NUCLEOTIDE SEQUENCE [LARGE SCALE GENOMIC DNA]</scope>
    <source>
        <strain evidence="2 3">1214</strain>
    </source>
</reference>
<name>A0A246G8R5_9FLAO</name>
<dbReference type="AlphaFoldDB" id="A0A246G8R5"/>
<dbReference type="Proteomes" id="UP000198034">
    <property type="component" value="Unassembled WGS sequence"/>
</dbReference>
<evidence type="ECO:0000313" key="2">
    <source>
        <dbReference type="EMBL" id="OWP75425.1"/>
    </source>
</evidence>
<dbReference type="Pfam" id="PF24595">
    <property type="entry name" value="DUF7619"/>
    <property type="match status" value="1"/>
</dbReference>